<dbReference type="KEGG" id="nai:NECAME_17984"/>
<sequence>MPIQSFVCEETKKLFTTGSTAKFNAIERVATRKLALLDSAFDLCDLKSPPGNKLHPLERDRAGQHAIRINDQYRVCFRWTPAGPADVEITDYH</sequence>
<dbReference type="InterPro" id="IPR035093">
    <property type="entry name" value="RelE/ParE_toxin_dom_sf"/>
</dbReference>
<dbReference type="InterPro" id="IPR007711">
    <property type="entry name" value="HigB-1"/>
</dbReference>
<dbReference type="Gene3D" id="3.30.2310.20">
    <property type="entry name" value="RelE-like"/>
    <property type="match status" value="1"/>
</dbReference>
<dbReference type="OrthoDB" id="10044536at2759"/>
<dbReference type="SUPFAM" id="SSF143011">
    <property type="entry name" value="RelE-like"/>
    <property type="match status" value="1"/>
</dbReference>
<name>W2TFP7_NECAM</name>
<evidence type="ECO:0000313" key="2">
    <source>
        <dbReference type="Proteomes" id="UP000053676"/>
    </source>
</evidence>
<gene>
    <name evidence="1" type="ORF">NECAME_17984</name>
</gene>
<dbReference type="EMBL" id="KI659017">
    <property type="protein sequence ID" value="ETN80663.1"/>
    <property type="molecule type" value="Genomic_DNA"/>
</dbReference>
<dbReference type="Pfam" id="PF05015">
    <property type="entry name" value="HigB-like_toxin"/>
    <property type="match status" value="1"/>
</dbReference>
<evidence type="ECO:0000313" key="1">
    <source>
        <dbReference type="EMBL" id="ETN80663.1"/>
    </source>
</evidence>
<dbReference type="PANTHER" id="PTHR40266:SF2">
    <property type="entry name" value="TOXIN HIGB-1"/>
    <property type="match status" value="1"/>
</dbReference>
<dbReference type="Proteomes" id="UP000053676">
    <property type="component" value="Unassembled WGS sequence"/>
</dbReference>
<protein>
    <submittedName>
        <fullName evidence="1">Toxin-antitoxin system, toxin component, RelE family</fullName>
    </submittedName>
</protein>
<dbReference type="PANTHER" id="PTHR40266">
    <property type="entry name" value="TOXIN HIGB-1"/>
    <property type="match status" value="1"/>
</dbReference>
<reference evidence="2" key="1">
    <citation type="journal article" date="2014" name="Nat. Genet.">
        <title>Genome of the human hookworm Necator americanus.</title>
        <authorList>
            <person name="Tang Y.T."/>
            <person name="Gao X."/>
            <person name="Rosa B.A."/>
            <person name="Abubucker S."/>
            <person name="Hallsworth-Pepin K."/>
            <person name="Martin J."/>
            <person name="Tyagi R."/>
            <person name="Heizer E."/>
            <person name="Zhang X."/>
            <person name="Bhonagiri-Palsikar V."/>
            <person name="Minx P."/>
            <person name="Warren W.C."/>
            <person name="Wang Q."/>
            <person name="Zhan B."/>
            <person name="Hotez P.J."/>
            <person name="Sternberg P.W."/>
            <person name="Dougall A."/>
            <person name="Gaze S.T."/>
            <person name="Mulvenna J."/>
            <person name="Sotillo J."/>
            <person name="Ranganathan S."/>
            <person name="Rabelo E.M."/>
            <person name="Wilson R.K."/>
            <person name="Felgner P.L."/>
            <person name="Bethony J."/>
            <person name="Hawdon J.M."/>
            <person name="Gasser R.B."/>
            <person name="Loukas A."/>
            <person name="Mitreva M."/>
        </authorList>
    </citation>
    <scope>NUCLEOTIDE SEQUENCE [LARGE SCALE GENOMIC DNA]</scope>
</reference>
<keyword evidence="2" id="KW-1185">Reference proteome</keyword>
<dbReference type="AlphaFoldDB" id="W2TFP7"/>
<accession>W2TFP7</accession>
<organism evidence="1 2">
    <name type="scientific">Necator americanus</name>
    <name type="common">Human hookworm</name>
    <dbReference type="NCBI Taxonomy" id="51031"/>
    <lineage>
        <taxon>Eukaryota</taxon>
        <taxon>Metazoa</taxon>
        <taxon>Ecdysozoa</taxon>
        <taxon>Nematoda</taxon>
        <taxon>Chromadorea</taxon>
        <taxon>Rhabditida</taxon>
        <taxon>Rhabditina</taxon>
        <taxon>Rhabditomorpha</taxon>
        <taxon>Strongyloidea</taxon>
        <taxon>Ancylostomatidae</taxon>
        <taxon>Bunostominae</taxon>
        <taxon>Necator</taxon>
    </lineage>
</organism>
<proteinExistence type="predicted"/>